<evidence type="ECO:0000313" key="1">
    <source>
        <dbReference type="EMBL" id="QPH18579.1"/>
    </source>
</evidence>
<protein>
    <submittedName>
        <fullName evidence="1">Uncharacterized protein</fullName>
    </submittedName>
</protein>
<proteinExistence type="predicted"/>
<dbReference type="Proteomes" id="UP000594364">
    <property type="component" value="Chromosome 6"/>
</dbReference>
<dbReference type="EMBL" id="CP031390">
    <property type="protein sequence ID" value="QPH18579.1"/>
    <property type="molecule type" value="Genomic_DNA"/>
</dbReference>
<reference evidence="1 2" key="1">
    <citation type="journal article" date="2018" name="PLoS Genet.">
        <title>Repeat elements organise 3D genome structure and mediate transcription in the filamentous fungus Epichloe festucae.</title>
        <authorList>
            <person name="Winter D.J."/>
            <person name="Ganley A.R.D."/>
            <person name="Young C.A."/>
            <person name="Liachko I."/>
            <person name="Schardl C.L."/>
            <person name="Dupont P.Y."/>
            <person name="Berry D."/>
            <person name="Ram A."/>
            <person name="Scott B."/>
            <person name="Cox M.P."/>
        </authorList>
    </citation>
    <scope>NUCLEOTIDE SEQUENCE [LARGE SCALE GENOMIC DNA]</scope>
    <source>
        <strain evidence="1 2">Fl1</strain>
    </source>
</reference>
<keyword evidence="2" id="KW-1185">Reference proteome</keyword>
<name>A0A7U3SN98_EPIFF</name>
<dbReference type="AlphaFoldDB" id="A0A7U3SN98"/>
<gene>
    <name evidence="1" type="ORF">C2857_003655</name>
</gene>
<sequence>MDMQLSPSQALASWGLAGIVVCFKIPLDRPLFTVYLGILPGLWSLQFTETELIWASGRWQIHSEDTLLARVNFPQEILLEALYKAASFKFSLVEEGGGGPWCTVLRHGLPAPEPTNCAIS</sequence>
<evidence type="ECO:0000313" key="2">
    <source>
        <dbReference type="Proteomes" id="UP000594364"/>
    </source>
</evidence>
<accession>A0A7U3SN98</accession>
<organism evidence="1 2">
    <name type="scientific">Epichloe festucae (strain Fl1)</name>
    <dbReference type="NCBI Taxonomy" id="877507"/>
    <lineage>
        <taxon>Eukaryota</taxon>
        <taxon>Fungi</taxon>
        <taxon>Dikarya</taxon>
        <taxon>Ascomycota</taxon>
        <taxon>Pezizomycotina</taxon>
        <taxon>Sordariomycetes</taxon>
        <taxon>Hypocreomycetidae</taxon>
        <taxon>Hypocreales</taxon>
        <taxon>Clavicipitaceae</taxon>
        <taxon>Epichloe</taxon>
    </lineage>
</organism>